<evidence type="ECO:0000256" key="1">
    <source>
        <dbReference type="ARBA" id="ARBA00004496"/>
    </source>
</evidence>
<sequence>MNITPLEIRQKTFEKHFRGYDKDEVTSFLATLSKEWEKLMDEKKELQIKLDNAEKEASKLKEVESSLYRTLKAAEDTGASIIEQATATGDQILKESQTDAALIQSDAKQRSQNMIEVAENKAKEIMSNLKRDLEELIGNYENLVQQRKKLISNLKDLASTTFSSVDDAEKAFHLIDIKSHTELLEDLSEGGSLEKLVEEKFQEAGAGIQQEPVDTGNPTSSDVIIIDHTNKPEYDKNNGNQTEDDKKRVKEEPTSDTHLSDEPTAEEEKEAAIKEAEKQFKVHESKPSYFDERSRSAMTRPSTEKKNQSGSFFDQFE</sequence>
<dbReference type="EMBL" id="JMIH01000014">
    <property type="protein sequence ID" value="KEO74826.1"/>
    <property type="molecule type" value="Genomic_DNA"/>
</dbReference>
<protein>
    <recommendedName>
        <fullName evidence="11">Cell division protein DivIVA</fullName>
    </recommendedName>
</protein>
<evidence type="ECO:0000256" key="4">
    <source>
        <dbReference type="ARBA" id="ARBA00022618"/>
    </source>
</evidence>
<comment type="caution">
    <text evidence="9">The sequence shown here is derived from an EMBL/GenBank/DDBJ whole genome shotgun (WGS) entry which is preliminary data.</text>
</comment>
<keyword evidence="3" id="KW-0963">Cytoplasm</keyword>
<keyword evidence="5 7" id="KW-0175">Coiled coil</keyword>
<dbReference type="NCBIfam" id="TIGR03544">
    <property type="entry name" value="DivI1A_domain"/>
    <property type="match status" value="1"/>
</dbReference>
<keyword evidence="4" id="KW-0132">Cell division</keyword>
<comment type="subcellular location">
    <subcellularLocation>
        <location evidence="1">Cytoplasm</location>
    </subcellularLocation>
</comment>
<feature type="compositionally biased region" description="Basic and acidic residues" evidence="8">
    <location>
        <begin position="270"/>
        <end position="295"/>
    </location>
</feature>
<evidence type="ECO:0008006" key="11">
    <source>
        <dbReference type="Google" id="ProtNLM"/>
    </source>
</evidence>
<dbReference type="STRING" id="1048983.EL17_03870"/>
<reference evidence="9 10" key="1">
    <citation type="submission" date="2014-04" db="EMBL/GenBank/DDBJ databases">
        <title>Characterization and application of a salt tolerant electro-active bacterium.</title>
        <authorList>
            <person name="Yang L."/>
            <person name="Wei S."/>
            <person name="Tay Q.X.M."/>
        </authorList>
    </citation>
    <scope>NUCLEOTIDE SEQUENCE [LARGE SCALE GENOMIC DNA]</scope>
    <source>
        <strain evidence="9 10">LY1</strain>
    </source>
</reference>
<dbReference type="Pfam" id="PF05103">
    <property type="entry name" value="DivIVA"/>
    <property type="match status" value="1"/>
</dbReference>
<dbReference type="eggNOG" id="COG3599">
    <property type="taxonomic scope" value="Bacteria"/>
</dbReference>
<evidence type="ECO:0000256" key="5">
    <source>
        <dbReference type="ARBA" id="ARBA00023054"/>
    </source>
</evidence>
<dbReference type="InterPro" id="IPR019933">
    <property type="entry name" value="DivIVA_domain"/>
</dbReference>
<organism evidence="9 10">
    <name type="scientific">Anditalea andensis</name>
    <dbReference type="NCBI Taxonomy" id="1048983"/>
    <lineage>
        <taxon>Bacteria</taxon>
        <taxon>Pseudomonadati</taxon>
        <taxon>Bacteroidota</taxon>
        <taxon>Cytophagia</taxon>
        <taxon>Cytophagales</taxon>
        <taxon>Cytophagaceae</taxon>
        <taxon>Anditalea</taxon>
    </lineage>
</organism>
<dbReference type="OrthoDB" id="9815492at2"/>
<comment type="similarity">
    <text evidence="2">Belongs to the DivIVA family.</text>
</comment>
<accession>A0A074KXX3</accession>
<dbReference type="PANTHER" id="PTHR35794">
    <property type="entry name" value="CELL DIVISION PROTEIN DIVIVA"/>
    <property type="match status" value="1"/>
</dbReference>
<proteinExistence type="inferred from homology"/>
<dbReference type="InterPro" id="IPR007793">
    <property type="entry name" value="DivIVA_fam"/>
</dbReference>
<name>A0A074KXX3_9BACT</name>
<evidence type="ECO:0000313" key="9">
    <source>
        <dbReference type="EMBL" id="KEO74826.1"/>
    </source>
</evidence>
<dbReference type="GO" id="GO:0005737">
    <property type="term" value="C:cytoplasm"/>
    <property type="evidence" value="ECO:0007669"/>
    <property type="project" value="UniProtKB-SubCell"/>
</dbReference>
<evidence type="ECO:0000256" key="7">
    <source>
        <dbReference type="SAM" id="Coils"/>
    </source>
</evidence>
<dbReference type="GO" id="GO:0051301">
    <property type="term" value="P:cell division"/>
    <property type="evidence" value="ECO:0007669"/>
    <property type="project" value="UniProtKB-KW"/>
</dbReference>
<feature type="compositionally biased region" description="Basic and acidic residues" evidence="8">
    <location>
        <begin position="243"/>
        <end position="261"/>
    </location>
</feature>
<feature type="region of interest" description="Disordered" evidence="8">
    <location>
        <begin position="228"/>
        <end position="317"/>
    </location>
</feature>
<keyword evidence="6" id="KW-0131">Cell cycle</keyword>
<evidence type="ECO:0000313" key="10">
    <source>
        <dbReference type="Proteomes" id="UP000027821"/>
    </source>
</evidence>
<feature type="coiled-coil region" evidence="7">
    <location>
        <begin position="29"/>
        <end position="70"/>
    </location>
</feature>
<dbReference type="Gene3D" id="6.10.250.660">
    <property type="match status" value="1"/>
</dbReference>
<gene>
    <name evidence="9" type="ORF">EL17_03870</name>
</gene>
<keyword evidence="10" id="KW-1185">Reference proteome</keyword>
<evidence type="ECO:0000256" key="2">
    <source>
        <dbReference type="ARBA" id="ARBA00009008"/>
    </source>
</evidence>
<dbReference type="RefSeq" id="WP_051719815.1">
    <property type="nucleotide sequence ID" value="NZ_JMIH01000014.1"/>
</dbReference>
<dbReference type="PANTHER" id="PTHR35794:SF2">
    <property type="entry name" value="CELL DIVISION PROTEIN DIVIVA"/>
    <property type="match status" value="1"/>
</dbReference>
<dbReference type="Proteomes" id="UP000027821">
    <property type="component" value="Unassembled WGS sequence"/>
</dbReference>
<evidence type="ECO:0000256" key="8">
    <source>
        <dbReference type="SAM" id="MobiDB-lite"/>
    </source>
</evidence>
<evidence type="ECO:0000256" key="6">
    <source>
        <dbReference type="ARBA" id="ARBA00023306"/>
    </source>
</evidence>
<feature type="compositionally biased region" description="Polar residues" evidence="8">
    <location>
        <begin position="308"/>
        <end position="317"/>
    </location>
</feature>
<feature type="coiled-coil region" evidence="7">
    <location>
        <begin position="108"/>
        <end position="160"/>
    </location>
</feature>
<evidence type="ECO:0000256" key="3">
    <source>
        <dbReference type="ARBA" id="ARBA00022490"/>
    </source>
</evidence>
<dbReference type="AlphaFoldDB" id="A0A074KXX3"/>